<dbReference type="Proteomes" id="UP000286954">
    <property type="component" value="Chromosome"/>
</dbReference>
<organism evidence="1 2">
    <name type="scientific">Glycocaulis alkaliphilus</name>
    <dbReference type="NCBI Taxonomy" id="1434191"/>
    <lineage>
        <taxon>Bacteria</taxon>
        <taxon>Pseudomonadati</taxon>
        <taxon>Pseudomonadota</taxon>
        <taxon>Alphaproteobacteria</taxon>
        <taxon>Maricaulales</taxon>
        <taxon>Maricaulaceae</taxon>
        <taxon>Glycocaulis</taxon>
    </lineage>
</organism>
<dbReference type="EMBL" id="CP018911">
    <property type="protein sequence ID" value="AZU03267.1"/>
    <property type="molecule type" value="Genomic_DNA"/>
</dbReference>
<protein>
    <submittedName>
        <fullName evidence="1">Uncharacterized protein</fullName>
    </submittedName>
</protein>
<evidence type="ECO:0000313" key="1">
    <source>
        <dbReference type="EMBL" id="AZU03267.1"/>
    </source>
</evidence>
<gene>
    <name evidence="1" type="ORF">X907_0723</name>
</gene>
<sequence>MQNRKYIVFKCWRFIHCIKYVYDVFYDSAFIFIYNIAKPKYIDI</sequence>
<proteinExistence type="predicted"/>
<accession>A0A3T0E7R1</accession>
<name>A0A3T0E7R1_9PROT</name>
<evidence type="ECO:0000313" key="2">
    <source>
        <dbReference type="Proteomes" id="UP000286954"/>
    </source>
</evidence>
<dbReference type="KEGG" id="gak:X907_0723"/>
<keyword evidence="2" id="KW-1185">Reference proteome</keyword>
<dbReference type="AlphaFoldDB" id="A0A3T0E7R1"/>
<reference evidence="1 2" key="1">
    <citation type="submission" date="2016-12" db="EMBL/GenBank/DDBJ databases">
        <title>The genome of dimorphic prosthecate Glycocaulis alkaliphilus 6b-8t, isolated from crude oil dictates its adaptability in petroleum environments.</title>
        <authorList>
            <person name="Wu X.-L."/>
            <person name="Geng S."/>
        </authorList>
    </citation>
    <scope>NUCLEOTIDE SEQUENCE [LARGE SCALE GENOMIC DNA]</scope>
    <source>
        <strain evidence="1 2">6B-8</strain>
    </source>
</reference>